<dbReference type="InterPro" id="IPR013024">
    <property type="entry name" value="GGCT-like"/>
</dbReference>
<dbReference type="AlphaFoldDB" id="A0A4R3LVV0"/>
<dbReference type="CDD" id="cd06661">
    <property type="entry name" value="GGCT_like"/>
    <property type="match status" value="1"/>
</dbReference>
<accession>A0A4R3LVV0</accession>
<dbReference type="PROSITE" id="PS51318">
    <property type="entry name" value="TAT"/>
    <property type="match status" value="1"/>
</dbReference>
<organism evidence="2 3">
    <name type="scientific">Aquabacter spiritensis</name>
    <dbReference type="NCBI Taxonomy" id="933073"/>
    <lineage>
        <taxon>Bacteria</taxon>
        <taxon>Pseudomonadati</taxon>
        <taxon>Pseudomonadota</taxon>
        <taxon>Alphaproteobacteria</taxon>
        <taxon>Hyphomicrobiales</taxon>
        <taxon>Xanthobacteraceae</taxon>
        <taxon>Aquabacter</taxon>
    </lineage>
</organism>
<keyword evidence="1" id="KW-0732">Signal</keyword>
<dbReference type="SUPFAM" id="SSF110857">
    <property type="entry name" value="Gamma-glutamyl cyclotransferase-like"/>
    <property type="match status" value="1"/>
</dbReference>
<evidence type="ECO:0000313" key="3">
    <source>
        <dbReference type="Proteomes" id="UP000294664"/>
    </source>
</evidence>
<evidence type="ECO:0000256" key="1">
    <source>
        <dbReference type="SAM" id="SignalP"/>
    </source>
</evidence>
<proteinExistence type="predicted"/>
<keyword evidence="3" id="KW-1185">Reference proteome</keyword>
<dbReference type="InterPro" id="IPR036568">
    <property type="entry name" value="GGCT-like_sf"/>
</dbReference>
<dbReference type="InterPro" id="IPR006311">
    <property type="entry name" value="TAT_signal"/>
</dbReference>
<feature type="chain" id="PRO_5021005906" description="Gamma-glutamylcyclotransferase" evidence="1">
    <location>
        <begin position="27"/>
        <end position="267"/>
    </location>
</feature>
<dbReference type="Proteomes" id="UP000294664">
    <property type="component" value="Unassembled WGS sequence"/>
</dbReference>
<evidence type="ECO:0008006" key="4">
    <source>
        <dbReference type="Google" id="ProtNLM"/>
    </source>
</evidence>
<dbReference type="EMBL" id="SMAI01000012">
    <property type="protein sequence ID" value="TCT02597.1"/>
    <property type="molecule type" value="Genomic_DNA"/>
</dbReference>
<protein>
    <recommendedName>
        <fullName evidence="4">Gamma-glutamylcyclotransferase</fullName>
    </recommendedName>
</protein>
<gene>
    <name evidence="2" type="ORF">EDC64_11230</name>
</gene>
<feature type="signal peptide" evidence="1">
    <location>
        <begin position="1"/>
        <end position="26"/>
    </location>
</feature>
<name>A0A4R3LVV0_9HYPH</name>
<comment type="caution">
    <text evidence="2">The sequence shown here is derived from an EMBL/GenBank/DDBJ whole genome shotgun (WGS) entry which is preliminary data.</text>
</comment>
<dbReference type="Gene3D" id="3.10.490.10">
    <property type="entry name" value="Gamma-glutamyl cyclotransferase-like"/>
    <property type="match status" value="1"/>
</dbReference>
<reference evidence="2 3" key="1">
    <citation type="submission" date="2019-03" db="EMBL/GenBank/DDBJ databases">
        <title>Genomic Encyclopedia of Type Strains, Phase IV (KMG-IV): sequencing the most valuable type-strain genomes for metagenomic binning, comparative biology and taxonomic classification.</title>
        <authorList>
            <person name="Goeker M."/>
        </authorList>
    </citation>
    <scope>NUCLEOTIDE SEQUENCE [LARGE SCALE GENOMIC DNA]</scope>
    <source>
        <strain evidence="2 3">DSM 9035</strain>
    </source>
</reference>
<sequence length="267" mass="28845">MVMTRRAFLAGLAAAPAGLSAVPAWGKENYWREPLAAPPTDFIFGYGSLINTPSRESTGRPGMGVVPARLSPDFGLIRSWCARGGNFTALGLRPRGAGEAGASINGVVFPVDAELLPRFDRREGGYDRVAVARPLIEPLSWQGLPETGTIWAYVPKHVADAAAVPLLPDAHRPLVQSYIDLVLLGALEYGESYAAELIATTADWGAFWLNDRETARRPWVALPKAGTIDGLLRRTMPASASFPDRLFPETYTARHLSALRESPAPAR</sequence>
<evidence type="ECO:0000313" key="2">
    <source>
        <dbReference type="EMBL" id="TCT02597.1"/>
    </source>
</evidence>
<dbReference type="RefSeq" id="WP_245504761.1">
    <property type="nucleotide sequence ID" value="NZ_SMAI01000012.1"/>
</dbReference>